<dbReference type="Proteomes" id="UP000075243">
    <property type="component" value="Chromosome 3"/>
</dbReference>
<feature type="domain" description="Protein kinase" evidence="9">
    <location>
        <begin position="284"/>
        <end position="600"/>
    </location>
</feature>
<dbReference type="PANTHER" id="PTHR47974">
    <property type="entry name" value="OS07G0415500 PROTEIN"/>
    <property type="match status" value="1"/>
</dbReference>
<evidence type="ECO:0000256" key="4">
    <source>
        <dbReference type="ARBA" id="ARBA00022989"/>
    </source>
</evidence>
<gene>
    <name evidence="11" type="ORF">KK1_009760</name>
</gene>
<organism evidence="11 12">
    <name type="scientific">Cajanus cajan</name>
    <name type="common">Pigeon pea</name>
    <name type="synonym">Cajanus indicus</name>
    <dbReference type="NCBI Taxonomy" id="3821"/>
    <lineage>
        <taxon>Eukaryota</taxon>
        <taxon>Viridiplantae</taxon>
        <taxon>Streptophyta</taxon>
        <taxon>Embryophyta</taxon>
        <taxon>Tracheophyta</taxon>
        <taxon>Spermatophyta</taxon>
        <taxon>Magnoliopsida</taxon>
        <taxon>eudicotyledons</taxon>
        <taxon>Gunneridae</taxon>
        <taxon>Pentapetalae</taxon>
        <taxon>rosids</taxon>
        <taxon>fabids</taxon>
        <taxon>Fabales</taxon>
        <taxon>Fabaceae</taxon>
        <taxon>Papilionoideae</taxon>
        <taxon>50 kb inversion clade</taxon>
        <taxon>NPAAA clade</taxon>
        <taxon>indigoferoid/millettioid clade</taxon>
        <taxon>Phaseoleae</taxon>
        <taxon>Cajanus</taxon>
    </lineage>
</organism>
<evidence type="ECO:0000256" key="8">
    <source>
        <dbReference type="SAM" id="MobiDB-lite"/>
    </source>
</evidence>
<dbReference type="GO" id="GO:0005524">
    <property type="term" value="F:ATP binding"/>
    <property type="evidence" value="ECO:0007669"/>
    <property type="project" value="InterPro"/>
</dbReference>
<evidence type="ECO:0000256" key="7">
    <source>
        <dbReference type="ARBA" id="ARBA00023180"/>
    </source>
</evidence>
<dbReference type="GO" id="GO:0048544">
    <property type="term" value="P:recognition of pollen"/>
    <property type="evidence" value="ECO:0007669"/>
    <property type="project" value="InterPro"/>
</dbReference>
<dbReference type="FunFam" id="3.30.200.20:FF:000798">
    <property type="entry name" value="G-type lectin S-receptor-like serine/threonine-protein kinase SD3-1"/>
    <property type="match status" value="1"/>
</dbReference>
<dbReference type="PROSITE" id="PS50927">
    <property type="entry name" value="BULB_LECTIN"/>
    <property type="match status" value="2"/>
</dbReference>
<dbReference type="PROSITE" id="PS50011">
    <property type="entry name" value="PROTEIN_KINASE_DOM"/>
    <property type="match status" value="1"/>
</dbReference>
<dbReference type="InterPro" id="IPR001245">
    <property type="entry name" value="Ser-Thr/Tyr_kinase_cat_dom"/>
</dbReference>
<feature type="region of interest" description="Disordered" evidence="8">
    <location>
        <begin position="578"/>
        <end position="600"/>
    </location>
</feature>
<dbReference type="SUPFAM" id="SSF51110">
    <property type="entry name" value="alpha-D-mannose-specific plant lectins"/>
    <property type="match status" value="2"/>
</dbReference>
<keyword evidence="6" id="KW-1015">Disulfide bond</keyword>
<dbReference type="Gene3D" id="2.90.10.10">
    <property type="entry name" value="Bulb-type lectin domain"/>
    <property type="match status" value="2"/>
</dbReference>
<dbReference type="FunFam" id="2.90.10.10:FF:000032">
    <property type="entry name" value="G-type lectin S-receptor-like serine/threonine-protein kinase SD3-1"/>
    <property type="match status" value="1"/>
</dbReference>
<dbReference type="Gene3D" id="3.30.200.20">
    <property type="entry name" value="Phosphorylase Kinase, domain 1"/>
    <property type="match status" value="1"/>
</dbReference>
<dbReference type="AlphaFoldDB" id="A0A151TU08"/>
<dbReference type="FunFam" id="1.10.510.10:FF:000846">
    <property type="entry name" value="G-type lectin S-receptor-like serine/threonine-protein kinase SD3-1"/>
    <property type="match status" value="1"/>
</dbReference>
<dbReference type="Pfam" id="PF07714">
    <property type="entry name" value="PK_Tyr_Ser-Thr"/>
    <property type="match status" value="1"/>
</dbReference>
<dbReference type="Pfam" id="PF00954">
    <property type="entry name" value="S_locus_glycop"/>
    <property type="match status" value="1"/>
</dbReference>
<keyword evidence="5" id="KW-0472">Membrane</keyword>
<dbReference type="Gene3D" id="1.10.510.10">
    <property type="entry name" value="Transferase(Phosphotransferase) domain 1"/>
    <property type="match status" value="2"/>
</dbReference>
<dbReference type="GO" id="GO:0016020">
    <property type="term" value="C:membrane"/>
    <property type="evidence" value="ECO:0007669"/>
    <property type="project" value="UniProtKB-SubCell"/>
</dbReference>
<evidence type="ECO:0000313" key="12">
    <source>
        <dbReference type="Proteomes" id="UP000075243"/>
    </source>
</evidence>
<keyword evidence="4" id="KW-1133">Transmembrane helix</keyword>
<dbReference type="EMBL" id="CM003605">
    <property type="protein sequence ID" value="KYP70540.1"/>
    <property type="molecule type" value="Genomic_DNA"/>
</dbReference>
<name>A0A151TU08_CAJCA</name>
<dbReference type="InterPro" id="IPR036426">
    <property type="entry name" value="Bulb-type_lectin_dom_sf"/>
</dbReference>
<feature type="domain" description="Bulb-type lectin" evidence="10">
    <location>
        <begin position="62"/>
        <end position="181"/>
    </location>
</feature>
<dbReference type="FunFam" id="1.10.510.10:FF:001016">
    <property type="entry name" value="G-type lectin S-receptor-like serine/threonine-protein kinase SD3-1"/>
    <property type="match status" value="1"/>
</dbReference>
<accession>A0A151TU08</accession>
<dbReference type="Pfam" id="PF01453">
    <property type="entry name" value="B_lectin"/>
    <property type="match status" value="1"/>
</dbReference>
<evidence type="ECO:0000256" key="3">
    <source>
        <dbReference type="ARBA" id="ARBA00022729"/>
    </source>
</evidence>
<dbReference type="InterPro" id="IPR011009">
    <property type="entry name" value="Kinase-like_dom_sf"/>
</dbReference>
<reference evidence="11 12" key="1">
    <citation type="journal article" date="2012" name="Nat. Biotechnol.">
        <title>Draft genome sequence of pigeonpea (Cajanus cajan), an orphan legume crop of resource-poor farmers.</title>
        <authorList>
            <person name="Varshney R.K."/>
            <person name="Chen W."/>
            <person name="Li Y."/>
            <person name="Bharti A.K."/>
            <person name="Saxena R.K."/>
            <person name="Schlueter J.A."/>
            <person name="Donoghue M.T."/>
            <person name="Azam S."/>
            <person name="Fan G."/>
            <person name="Whaley A.M."/>
            <person name="Farmer A.D."/>
            <person name="Sheridan J."/>
            <person name="Iwata A."/>
            <person name="Tuteja R."/>
            <person name="Penmetsa R.V."/>
            <person name="Wu W."/>
            <person name="Upadhyaya H.D."/>
            <person name="Yang S.P."/>
            <person name="Shah T."/>
            <person name="Saxena K.B."/>
            <person name="Michael T."/>
            <person name="McCombie W.R."/>
            <person name="Yang B."/>
            <person name="Zhang G."/>
            <person name="Yang H."/>
            <person name="Wang J."/>
            <person name="Spillane C."/>
            <person name="Cook D.R."/>
            <person name="May G.D."/>
            <person name="Xu X."/>
            <person name="Jackson S.A."/>
        </authorList>
    </citation>
    <scope>NUCLEOTIDE SEQUENCE [LARGE SCALE GENOMIC DNA]</scope>
    <source>
        <strain evidence="12">cv. Asha</strain>
    </source>
</reference>
<sequence>MSYFQLTPEGELILFDSLQGVTVWRSRTGNRAVVSATLHDNGNLVLIDTEQNIIWQSFDTPSDTLLPGQSLSVYKTLRATTKNPMTSYYTLYMNASGQLQLCWERNIIYWTSGSPSSASNLTAFLTTGGALQLRDQSLKAVWSVFGADHNDSVNYRFLRLEVDGNLRLYSWIEASQSWRSVWQAVENQCKVFATCGQLGVCVFTASGSTDCRCPFELTESNQCLVPYEQECESGSNMQPYKNTYLYGIYPPDDSVVTSSLQQCEQLCLNDTQCTVATFSNNGTFFIFAILQLGVVFIILRRKNSTMQNVTAAFTSQNPKGLVVFSFSEIKSLTGDLKDQIGPNMFKGVLPNNCLIAVKDLNASIDERKFRSAVLKLSNIHHKNLVKLEGYCCEFNHRFLVYEHAKNVSLDKYIDDCTLRKRLSWRKRVEICSSVAKAICYLHTGCREFVSHGNLKCENVMLDENSVAKVCEYGFAIADGEATYCGFSAEKDVGDFGKLVLTLLTGCQDHEQLCEWTYKEWMEGRGVNVVDKRIEGIVNSEELERALRISFWCLQMDERRRPCMEEVVRVLDGTLNVDPPPPPFVLHRPSQEDDPQENGSE</sequence>
<dbReference type="SUPFAM" id="SSF56112">
    <property type="entry name" value="Protein kinase-like (PK-like)"/>
    <property type="match status" value="1"/>
</dbReference>
<feature type="domain" description="Bulb-type lectin" evidence="10">
    <location>
        <begin position="1"/>
        <end position="59"/>
    </location>
</feature>
<dbReference type="InterPro" id="IPR000858">
    <property type="entry name" value="S_locus_glycoprot_dom"/>
</dbReference>
<dbReference type="InterPro" id="IPR000719">
    <property type="entry name" value="Prot_kinase_dom"/>
</dbReference>
<dbReference type="Pfam" id="PF00024">
    <property type="entry name" value="PAN_1"/>
    <property type="match status" value="1"/>
</dbReference>
<evidence type="ECO:0000259" key="10">
    <source>
        <dbReference type="PROSITE" id="PS50927"/>
    </source>
</evidence>
<dbReference type="OMA" id="QKICVAC"/>
<evidence type="ECO:0000256" key="5">
    <source>
        <dbReference type="ARBA" id="ARBA00023136"/>
    </source>
</evidence>
<comment type="subcellular location">
    <subcellularLocation>
        <location evidence="1">Membrane</location>
        <topology evidence="1">Single-pass membrane protein</topology>
    </subcellularLocation>
</comment>
<keyword evidence="7" id="KW-0325">Glycoprotein</keyword>
<evidence type="ECO:0000313" key="11">
    <source>
        <dbReference type="EMBL" id="KYP70540.1"/>
    </source>
</evidence>
<dbReference type="InterPro" id="IPR003609">
    <property type="entry name" value="Pan_app"/>
</dbReference>
<feature type="compositionally biased region" description="Acidic residues" evidence="8">
    <location>
        <begin position="591"/>
        <end position="600"/>
    </location>
</feature>
<keyword evidence="11" id="KW-0808">Transferase</keyword>
<proteinExistence type="predicted"/>
<evidence type="ECO:0000259" key="9">
    <source>
        <dbReference type="PROSITE" id="PS50011"/>
    </source>
</evidence>
<dbReference type="EC" id="2.7.11.1" evidence="11"/>
<protein>
    <submittedName>
        <fullName evidence="11">Cysteine-rich receptor-like protein kinase 20</fullName>
        <ecNumber evidence="11">2.7.11.1</ecNumber>
    </submittedName>
</protein>
<evidence type="ECO:0000256" key="1">
    <source>
        <dbReference type="ARBA" id="ARBA00004167"/>
    </source>
</evidence>
<evidence type="ECO:0000256" key="2">
    <source>
        <dbReference type="ARBA" id="ARBA00022692"/>
    </source>
</evidence>
<keyword evidence="2" id="KW-0812">Transmembrane</keyword>
<keyword evidence="12" id="KW-1185">Reference proteome</keyword>
<evidence type="ECO:0000256" key="6">
    <source>
        <dbReference type="ARBA" id="ARBA00023157"/>
    </source>
</evidence>
<keyword evidence="3" id="KW-0732">Signal</keyword>
<dbReference type="PANTHER" id="PTHR47974:SF13">
    <property type="entry name" value="G-TYPE LECTIN S-RECEPTOR-LIKE SERINE_THREONINE-PROTEIN KINASE SD3-1"/>
    <property type="match status" value="1"/>
</dbReference>
<dbReference type="Gramene" id="C.cajan_09492.t">
    <property type="protein sequence ID" value="C.cajan_09492.t"/>
    <property type="gene ID" value="C.cajan_09492"/>
</dbReference>
<dbReference type="GO" id="GO:0004674">
    <property type="term" value="F:protein serine/threonine kinase activity"/>
    <property type="evidence" value="ECO:0007669"/>
    <property type="project" value="UniProtKB-EC"/>
</dbReference>
<dbReference type="InterPro" id="IPR001480">
    <property type="entry name" value="Bulb-type_lectin_dom"/>
</dbReference>